<dbReference type="GO" id="GO:0006310">
    <property type="term" value="P:DNA recombination"/>
    <property type="evidence" value="ECO:0007669"/>
    <property type="project" value="UniProtKB-KW"/>
</dbReference>
<protein>
    <submittedName>
        <fullName evidence="8">Site-specific integrase</fullName>
    </submittedName>
</protein>
<dbReference type="PANTHER" id="PTHR30349:SF64">
    <property type="entry name" value="PROPHAGE INTEGRASE INTD-RELATED"/>
    <property type="match status" value="1"/>
</dbReference>
<keyword evidence="9" id="KW-1185">Reference proteome</keyword>
<dbReference type="AlphaFoldDB" id="A0A7G8BKI2"/>
<keyword evidence="4" id="KW-0233">DNA recombination</keyword>
<gene>
    <name evidence="8" type="ORF">H7849_03490</name>
</gene>
<evidence type="ECO:0000259" key="7">
    <source>
        <dbReference type="PROSITE" id="PS51900"/>
    </source>
</evidence>
<feature type="domain" description="Core-binding (CB)" evidence="7">
    <location>
        <begin position="1"/>
        <end position="51"/>
    </location>
</feature>
<dbReference type="PROSITE" id="PS51898">
    <property type="entry name" value="TYR_RECOMBINASE"/>
    <property type="match status" value="1"/>
</dbReference>
<keyword evidence="3 5" id="KW-0238">DNA-binding</keyword>
<dbReference type="Gene3D" id="1.10.443.10">
    <property type="entry name" value="Intergrase catalytic core"/>
    <property type="match status" value="1"/>
</dbReference>
<evidence type="ECO:0000256" key="2">
    <source>
        <dbReference type="ARBA" id="ARBA00022908"/>
    </source>
</evidence>
<dbReference type="CDD" id="cd00796">
    <property type="entry name" value="INT_Rci_Hp1_C"/>
    <property type="match status" value="1"/>
</dbReference>
<feature type="domain" description="Tyr recombinase" evidence="6">
    <location>
        <begin position="72"/>
        <end position="226"/>
    </location>
</feature>
<dbReference type="Gene3D" id="1.10.150.130">
    <property type="match status" value="1"/>
</dbReference>
<evidence type="ECO:0000256" key="4">
    <source>
        <dbReference type="ARBA" id="ARBA00023172"/>
    </source>
</evidence>
<dbReference type="InterPro" id="IPR002104">
    <property type="entry name" value="Integrase_catalytic"/>
</dbReference>
<evidence type="ECO:0000256" key="3">
    <source>
        <dbReference type="ARBA" id="ARBA00023125"/>
    </source>
</evidence>
<dbReference type="EMBL" id="CP060394">
    <property type="protein sequence ID" value="QNI33052.1"/>
    <property type="molecule type" value="Genomic_DNA"/>
</dbReference>
<name>A0A7G8BKI2_9BACT</name>
<evidence type="ECO:0000313" key="9">
    <source>
        <dbReference type="Proteomes" id="UP000515312"/>
    </source>
</evidence>
<dbReference type="InterPro" id="IPR013762">
    <property type="entry name" value="Integrase-like_cat_sf"/>
</dbReference>
<dbReference type="Proteomes" id="UP000515312">
    <property type="component" value="Chromosome"/>
</dbReference>
<accession>A0A7G8BKI2</accession>
<proteinExistence type="inferred from homology"/>
<dbReference type="KEGG" id="adin:H7849_03490"/>
<dbReference type="PROSITE" id="PS51900">
    <property type="entry name" value="CB"/>
    <property type="match status" value="1"/>
</dbReference>
<dbReference type="GO" id="GO:0003677">
    <property type="term" value="F:DNA binding"/>
    <property type="evidence" value="ECO:0007669"/>
    <property type="project" value="UniProtKB-UniRule"/>
</dbReference>
<keyword evidence="2" id="KW-0229">DNA integration</keyword>
<dbReference type="SUPFAM" id="SSF56349">
    <property type="entry name" value="DNA breaking-rejoining enzymes"/>
    <property type="match status" value="1"/>
</dbReference>
<comment type="similarity">
    <text evidence="1">Belongs to the 'phage' integrase family.</text>
</comment>
<evidence type="ECO:0000256" key="1">
    <source>
        <dbReference type="ARBA" id="ARBA00008857"/>
    </source>
</evidence>
<dbReference type="GO" id="GO:0015074">
    <property type="term" value="P:DNA integration"/>
    <property type="evidence" value="ECO:0007669"/>
    <property type="project" value="UniProtKB-KW"/>
</dbReference>
<dbReference type="InterPro" id="IPR044068">
    <property type="entry name" value="CB"/>
</dbReference>
<sequence>MDLIIRELGSRPADSVKPKEIDDWLSGHSEWSPATKNRYKTVLSKAYQLGLGGDRVSRNPVRSVERRNEGDGRIRYLRPEEEVRLKVAIARRYPGHMPALVFALHTGLRKSEQFGLSWGDVDMNRKVIIVPHPKNNRSREITMNETCFAVIENLNKSRPDDDRVFRSDRYKKRPIADIKKAFENALKEAKIEDFTWHCLRHTFITRLVQAGVDLRTVQYLAGHQNP</sequence>
<dbReference type="PANTHER" id="PTHR30349">
    <property type="entry name" value="PHAGE INTEGRASE-RELATED"/>
    <property type="match status" value="1"/>
</dbReference>
<organism evidence="8 9">
    <name type="scientific">Alloacidobacterium dinghuense</name>
    <dbReference type="NCBI Taxonomy" id="2763107"/>
    <lineage>
        <taxon>Bacteria</taxon>
        <taxon>Pseudomonadati</taxon>
        <taxon>Acidobacteriota</taxon>
        <taxon>Terriglobia</taxon>
        <taxon>Terriglobales</taxon>
        <taxon>Acidobacteriaceae</taxon>
        <taxon>Alloacidobacterium</taxon>
    </lineage>
</organism>
<reference evidence="8 9" key="1">
    <citation type="submission" date="2020-08" db="EMBL/GenBank/DDBJ databases">
        <title>Edaphobacter telluris sp. nov. and Acidobacterium dinghuensis sp. nov., two acidobacteria isolated from forest soil.</title>
        <authorList>
            <person name="Fu J."/>
            <person name="Qiu L."/>
        </authorList>
    </citation>
    <scope>NUCLEOTIDE SEQUENCE [LARGE SCALE GENOMIC DNA]</scope>
    <source>
        <strain evidence="8">4Y35</strain>
    </source>
</reference>
<dbReference type="RefSeq" id="WP_186744167.1">
    <property type="nucleotide sequence ID" value="NZ_CP060394.1"/>
</dbReference>
<dbReference type="InterPro" id="IPR011010">
    <property type="entry name" value="DNA_brk_join_enz"/>
</dbReference>
<evidence type="ECO:0000259" key="6">
    <source>
        <dbReference type="PROSITE" id="PS51898"/>
    </source>
</evidence>
<dbReference type="InterPro" id="IPR010998">
    <property type="entry name" value="Integrase_recombinase_N"/>
</dbReference>
<dbReference type="Pfam" id="PF00589">
    <property type="entry name" value="Phage_integrase"/>
    <property type="match status" value="1"/>
</dbReference>
<dbReference type="InterPro" id="IPR050090">
    <property type="entry name" value="Tyrosine_recombinase_XerCD"/>
</dbReference>
<evidence type="ECO:0000256" key="5">
    <source>
        <dbReference type="PROSITE-ProRule" id="PRU01248"/>
    </source>
</evidence>
<evidence type="ECO:0000313" key="8">
    <source>
        <dbReference type="EMBL" id="QNI33052.1"/>
    </source>
</evidence>